<dbReference type="RefSeq" id="WP_270042794.1">
    <property type="nucleotide sequence ID" value="NZ_JAPDOD010000025.1"/>
</dbReference>
<dbReference type="GO" id="GO:0015658">
    <property type="term" value="F:branched-chain amino acid transmembrane transporter activity"/>
    <property type="evidence" value="ECO:0007669"/>
    <property type="project" value="InterPro"/>
</dbReference>
<keyword evidence="8" id="KW-1185">Reference proteome</keyword>
<feature type="transmembrane region" description="Helical" evidence="6">
    <location>
        <begin position="299"/>
        <end position="328"/>
    </location>
</feature>
<keyword evidence="2" id="KW-1003">Cell membrane</keyword>
<dbReference type="PANTHER" id="PTHR30482">
    <property type="entry name" value="HIGH-AFFINITY BRANCHED-CHAIN AMINO ACID TRANSPORT SYSTEM PERMEASE"/>
    <property type="match status" value="1"/>
</dbReference>
<dbReference type="AlphaFoldDB" id="A0A9X3MY70"/>
<dbReference type="InterPro" id="IPR001851">
    <property type="entry name" value="ABC_transp_permease"/>
</dbReference>
<feature type="transmembrane region" description="Helical" evidence="6">
    <location>
        <begin position="31"/>
        <end position="48"/>
    </location>
</feature>
<dbReference type="PANTHER" id="PTHR30482:SF10">
    <property type="entry name" value="HIGH-AFFINITY BRANCHED-CHAIN AMINO ACID TRANSPORT PROTEIN BRAE"/>
    <property type="match status" value="1"/>
</dbReference>
<comment type="subcellular location">
    <subcellularLocation>
        <location evidence="1">Cell membrane</location>
        <topology evidence="1">Multi-pass membrane protein</topology>
    </subcellularLocation>
</comment>
<feature type="transmembrane region" description="Helical" evidence="6">
    <location>
        <begin position="128"/>
        <end position="153"/>
    </location>
</feature>
<proteinExistence type="predicted"/>
<feature type="transmembrane region" description="Helical" evidence="6">
    <location>
        <begin position="217"/>
        <end position="235"/>
    </location>
</feature>
<sequence>MSATTETKSPGGTVRGGKLPTPKVPPWFEKGMVPILLVLAAFLPFFFENGDTFIQTCTQALAYIVMALGLNIVVGFAGLLDLGYVAFFAIGAYTAGYFGSGFFSKVGDGKGIHILVSGLASKVPGIHVNFLIILVLAVITTSIAGMIIGLPTLRLRGDYIAIVTLAFGEIIGRIAVNGDSIVIKGQPLTAGRQGISPVDKIDLPGLAPFGLLDLRPWYWFALVLVGFVLFVNFRLRDSRLGRAWVALREDEIAAVAMGVPAVKTKLLAYATGAAMGGIAGAFLGSFLNTVNADQFQFYFSILVLAMIILGGLGSIWGVVLGAVALSFINTWLIPDVINSWPSKLGLDFDATQITFAIYGFLLVMMMILRPQGLLPERRHKMELADDSEANEENLYTARV</sequence>
<organism evidence="7 8">
    <name type="scientific">Solirubrobacter ginsenosidimutans</name>
    <dbReference type="NCBI Taxonomy" id="490573"/>
    <lineage>
        <taxon>Bacteria</taxon>
        <taxon>Bacillati</taxon>
        <taxon>Actinomycetota</taxon>
        <taxon>Thermoleophilia</taxon>
        <taxon>Solirubrobacterales</taxon>
        <taxon>Solirubrobacteraceae</taxon>
        <taxon>Solirubrobacter</taxon>
    </lineage>
</organism>
<name>A0A9X3MY70_9ACTN</name>
<evidence type="ECO:0000256" key="6">
    <source>
        <dbReference type="SAM" id="Phobius"/>
    </source>
</evidence>
<evidence type="ECO:0000256" key="5">
    <source>
        <dbReference type="ARBA" id="ARBA00023136"/>
    </source>
</evidence>
<dbReference type="CDD" id="cd06581">
    <property type="entry name" value="TM_PBP1_LivM_like"/>
    <property type="match status" value="1"/>
</dbReference>
<feature type="transmembrane region" description="Helical" evidence="6">
    <location>
        <begin position="266"/>
        <end position="287"/>
    </location>
</feature>
<comment type="caution">
    <text evidence="7">The sequence shown here is derived from an EMBL/GenBank/DDBJ whole genome shotgun (WGS) entry which is preliminary data.</text>
</comment>
<keyword evidence="5 6" id="KW-0472">Membrane</keyword>
<evidence type="ECO:0000256" key="3">
    <source>
        <dbReference type="ARBA" id="ARBA00022692"/>
    </source>
</evidence>
<feature type="transmembrane region" description="Helical" evidence="6">
    <location>
        <begin position="60"/>
        <end position="80"/>
    </location>
</feature>
<evidence type="ECO:0000313" key="8">
    <source>
        <dbReference type="Proteomes" id="UP001149140"/>
    </source>
</evidence>
<dbReference type="GO" id="GO:0005886">
    <property type="term" value="C:plasma membrane"/>
    <property type="evidence" value="ECO:0007669"/>
    <property type="project" value="UniProtKB-SubCell"/>
</dbReference>
<dbReference type="Pfam" id="PF02653">
    <property type="entry name" value="BPD_transp_2"/>
    <property type="match status" value="1"/>
</dbReference>
<feature type="transmembrane region" description="Helical" evidence="6">
    <location>
        <begin position="348"/>
        <end position="368"/>
    </location>
</feature>
<evidence type="ECO:0000256" key="4">
    <source>
        <dbReference type="ARBA" id="ARBA00022989"/>
    </source>
</evidence>
<dbReference type="Proteomes" id="UP001149140">
    <property type="component" value="Unassembled WGS sequence"/>
</dbReference>
<keyword evidence="4 6" id="KW-1133">Transmembrane helix</keyword>
<evidence type="ECO:0000256" key="1">
    <source>
        <dbReference type="ARBA" id="ARBA00004651"/>
    </source>
</evidence>
<gene>
    <name evidence="7" type="ORF">OM076_24960</name>
</gene>
<dbReference type="InterPro" id="IPR043428">
    <property type="entry name" value="LivM-like"/>
</dbReference>
<dbReference type="EMBL" id="JAPDOD010000025">
    <property type="protein sequence ID" value="MDA0163548.1"/>
    <property type="molecule type" value="Genomic_DNA"/>
</dbReference>
<reference evidence="7" key="1">
    <citation type="submission" date="2022-10" db="EMBL/GenBank/DDBJ databases">
        <title>The WGS of Solirubrobacter ginsenosidimutans DSM 21036.</title>
        <authorList>
            <person name="Jiang Z."/>
        </authorList>
    </citation>
    <scope>NUCLEOTIDE SEQUENCE</scope>
    <source>
        <strain evidence="7">DSM 21036</strain>
    </source>
</reference>
<protein>
    <submittedName>
        <fullName evidence="7">Branched-chain amino acid ABC transporter permease</fullName>
    </submittedName>
</protein>
<keyword evidence="3 6" id="KW-0812">Transmembrane</keyword>
<evidence type="ECO:0000313" key="7">
    <source>
        <dbReference type="EMBL" id="MDA0163548.1"/>
    </source>
</evidence>
<evidence type="ECO:0000256" key="2">
    <source>
        <dbReference type="ARBA" id="ARBA00022475"/>
    </source>
</evidence>
<feature type="transmembrane region" description="Helical" evidence="6">
    <location>
        <begin position="86"/>
        <end position="107"/>
    </location>
</feature>
<accession>A0A9X3MY70</accession>